<dbReference type="HOGENOM" id="CLU_854818_0_0_11"/>
<dbReference type="KEGG" id="nfa:PNF2_190"/>
<keyword evidence="3" id="KW-0614">Plasmid</keyword>
<protein>
    <submittedName>
        <fullName evidence="3">Uncharacterized protein</fullName>
    </submittedName>
</protein>
<feature type="transmembrane region" description="Helical" evidence="2">
    <location>
        <begin position="276"/>
        <end position="296"/>
    </location>
</feature>
<evidence type="ECO:0000256" key="1">
    <source>
        <dbReference type="SAM" id="MobiDB-lite"/>
    </source>
</evidence>
<feature type="compositionally biased region" description="Low complexity" evidence="1">
    <location>
        <begin position="235"/>
        <end position="246"/>
    </location>
</feature>
<evidence type="ECO:0000313" key="3">
    <source>
        <dbReference type="EMBL" id="BAD60704.1"/>
    </source>
</evidence>
<accession>Q5YM87</accession>
<sequence>MCAGTHRHAETSKICSRCRHPGVDFRLDRCGSSSAVIGQVVGIHCDTRCSVGRFAKGVGGEVAQRRPWIKRKVGQARLWVWMPYEGGSNREWILGELGRRVRPEWNKQDRRWEIARRHLWVLAEAMAQRFGEVDLFMEFSETEKCDRRCQEATETDVSECVCSCFGKYHGGFGDPRADWKLVGATTLVASGPLQVKHMVIRRPLPRGPDNAFTSQPLPQQPAVSTQLLHDVPEPSASGASTATGSTDVGRDGEGSERAAEPPPVQPVGRAAEAERLPAGCGIAMFLTTVIVSAIFALAVHGLFWMGAALAILFAVAFGAERIGLL</sequence>
<organism evidence="3 4">
    <name type="scientific">Nocardia farcinica (strain IFM 10152)</name>
    <dbReference type="NCBI Taxonomy" id="247156"/>
    <lineage>
        <taxon>Bacteria</taxon>
        <taxon>Bacillati</taxon>
        <taxon>Actinomycetota</taxon>
        <taxon>Actinomycetes</taxon>
        <taxon>Mycobacteriales</taxon>
        <taxon>Nocardiaceae</taxon>
        <taxon>Nocardia</taxon>
    </lineage>
</organism>
<geneLocation type="plasmid" evidence="3 4">
    <name>pNF2</name>
</geneLocation>
<evidence type="ECO:0000313" key="4">
    <source>
        <dbReference type="Proteomes" id="UP000006820"/>
    </source>
</evidence>
<proteinExistence type="predicted"/>
<keyword evidence="2" id="KW-0812">Transmembrane</keyword>
<gene>
    <name evidence="3" type="ordered locus">PNF2_190</name>
</gene>
<feature type="compositionally biased region" description="Basic and acidic residues" evidence="1">
    <location>
        <begin position="248"/>
        <end position="259"/>
    </location>
</feature>
<keyword evidence="4" id="KW-1185">Reference proteome</keyword>
<dbReference type="AlphaFoldDB" id="Q5YM87"/>
<dbReference type="Proteomes" id="UP000006820">
    <property type="component" value="Plasmid pNF2"/>
</dbReference>
<keyword evidence="2" id="KW-0472">Membrane</keyword>
<keyword evidence="2" id="KW-1133">Transmembrane helix</keyword>
<evidence type="ECO:0000256" key="2">
    <source>
        <dbReference type="SAM" id="Phobius"/>
    </source>
</evidence>
<dbReference type="EMBL" id="AP006620">
    <property type="protein sequence ID" value="BAD60704.1"/>
    <property type="molecule type" value="Genomic_DNA"/>
</dbReference>
<name>Q5YM87_NOCFA</name>
<feature type="region of interest" description="Disordered" evidence="1">
    <location>
        <begin position="231"/>
        <end position="267"/>
    </location>
</feature>
<reference evidence="3 4" key="1">
    <citation type="journal article" date="2004" name="Proc. Natl. Acad. Sci. U.S.A.">
        <title>The complete genomic sequence of Nocardia farcinica IFM 10152.</title>
        <authorList>
            <person name="Ishikawa J."/>
            <person name="Yamashita A."/>
            <person name="Mikami Y."/>
            <person name="Hoshino Y."/>
            <person name="Kurita H."/>
            <person name="Hotta K."/>
            <person name="Shiba T."/>
            <person name="Hattori M."/>
        </authorList>
    </citation>
    <scope>NUCLEOTIDE SEQUENCE [LARGE SCALE GENOMIC DNA]</scope>
    <source>
        <strain evidence="3 4">IFM 10152</strain>
        <plasmid evidence="4">Plasmid pNF2</plasmid>
    </source>
</reference>
<feature type="transmembrane region" description="Helical" evidence="2">
    <location>
        <begin position="302"/>
        <end position="319"/>
    </location>
</feature>